<evidence type="ECO:0000256" key="1">
    <source>
        <dbReference type="ARBA" id="ARBA00004370"/>
    </source>
</evidence>
<dbReference type="OrthoDB" id="8552908at2"/>
<keyword evidence="9" id="KW-0479">Metal-binding</keyword>
<dbReference type="Proteomes" id="UP000004956">
    <property type="component" value="Unassembled WGS sequence"/>
</dbReference>
<dbReference type="EMBL" id="AFBQ01000028">
    <property type="protein sequence ID" value="EHY32380.1"/>
    <property type="molecule type" value="Genomic_DNA"/>
</dbReference>
<dbReference type="SUPFAM" id="SSF81653">
    <property type="entry name" value="Calcium ATPase, transduction domain A"/>
    <property type="match status" value="1"/>
</dbReference>
<dbReference type="SFLD" id="SFLDS00003">
    <property type="entry name" value="Haloacid_Dehalogenase"/>
    <property type="match status" value="1"/>
</dbReference>
<dbReference type="AlphaFoldDB" id="H3KBX2"/>
<comment type="subcellular location">
    <subcellularLocation>
        <location evidence="9">Cell membrane</location>
    </subcellularLocation>
    <subcellularLocation>
        <location evidence="1">Membrane</location>
    </subcellularLocation>
</comment>
<dbReference type="CDD" id="cd07550">
    <property type="entry name" value="P-type_ATPase_HM"/>
    <property type="match status" value="1"/>
</dbReference>
<accession>H3KBX2</accession>
<dbReference type="Pfam" id="PF00122">
    <property type="entry name" value="E1-E2_ATPase"/>
    <property type="match status" value="1"/>
</dbReference>
<dbReference type="PANTHER" id="PTHR48085">
    <property type="entry name" value="CADMIUM/ZINC-TRANSPORTING ATPASE HMA2-RELATED"/>
    <property type="match status" value="1"/>
</dbReference>
<keyword evidence="13" id="KW-1185">Reference proteome</keyword>
<dbReference type="Gene3D" id="3.40.50.1000">
    <property type="entry name" value="HAD superfamily/HAD-like"/>
    <property type="match status" value="1"/>
</dbReference>
<evidence type="ECO:0000256" key="2">
    <source>
        <dbReference type="ARBA" id="ARBA00006024"/>
    </source>
</evidence>
<dbReference type="SFLD" id="SFLDG00002">
    <property type="entry name" value="C1.7:_P-type_atpase_like"/>
    <property type="match status" value="1"/>
</dbReference>
<dbReference type="GO" id="GO:0005524">
    <property type="term" value="F:ATP binding"/>
    <property type="evidence" value="ECO:0007669"/>
    <property type="project" value="UniProtKB-UniRule"/>
</dbReference>
<keyword evidence="6" id="KW-0472">Membrane</keyword>
<dbReference type="InterPro" id="IPR001757">
    <property type="entry name" value="P_typ_ATPase"/>
</dbReference>
<keyword evidence="9" id="KW-0067">ATP-binding</keyword>
<dbReference type="PANTHER" id="PTHR48085:SF5">
    <property type="entry name" value="CADMIUM_ZINC-TRANSPORTING ATPASE HMA4-RELATED"/>
    <property type="match status" value="1"/>
</dbReference>
<dbReference type="STRING" id="762967.HMPREF9440_00219"/>
<feature type="compositionally biased region" description="Gly residues" evidence="10">
    <location>
        <begin position="831"/>
        <end position="842"/>
    </location>
</feature>
<dbReference type="NCBIfam" id="TIGR01525">
    <property type="entry name" value="ATPase-IB_hvy"/>
    <property type="match status" value="1"/>
</dbReference>
<dbReference type="InterPro" id="IPR059000">
    <property type="entry name" value="ATPase_P-type_domA"/>
</dbReference>
<dbReference type="InterPro" id="IPR044492">
    <property type="entry name" value="P_typ_ATPase_HD_dom"/>
</dbReference>
<dbReference type="GO" id="GO:0005886">
    <property type="term" value="C:plasma membrane"/>
    <property type="evidence" value="ECO:0007669"/>
    <property type="project" value="UniProtKB-SubCell"/>
</dbReference>
<feature type="region of interest" description="Disordered" evidence="10">
    <location>
        <begin position="817"/>
        <end position="842"/>
    </location>
</feature>
<dbReference type="GO" id="GO:0016887">
    <property type="term" value="F:ATP hydrolysis activity"/>
    <property type="evidence" value="ECO:0007669"/>
    <property type="project" value="InterPro"/>
</dbReference>
<dbReference type="EC" id="7.2.2.12" evidence="7"/>
<dbReference type="InterPro" id="IPR051014">
    <property type="entry name" value="Cation_Transport_ATPase_IB"/>
</dbReference>
<feature type="domain" description="P-type ATPase A" evidence="11">
    <location>
        <begin position="284"/>
        <end position="382"/>
    </location>
</feature>
<evidence type="ECO:0000313" key="12">
    <source>
        <dbReference type="EMBL" id="EHY32380.1"/>
    </source>
</evidence>
<evidence type="ECO:0000313" key="13">
    <source>
        <dbReference type="Proteomes" id="UP000004956"/>
    </source>
</evidence>
<dbReference type="InterPro" id="IPR008250">
    <property type="entry name" value="ATPase_P-typ_transduc_dom_A_sf"/>
</dbReference>
<dbReference type="Gene3D" id="3.40.1110.10">
    <property type="entry name" value="Calcium-transporting ATPase, cytoplasmic domain N"/>
    <property type="match status" value="1"/>
</dbReference>
<dbReference type="PROSITE" id="PS00154">
    <property type="entry name" value="ATPASE_E1_E2"/>
    <property type="match status" value="1"/>
</dbReference>
<dbReference type="SFLD" id="SFLDF00027">
    <property type="entry name" value="p-type_atpase"/>
    <property type="match status" value="1"/>
</dbReference>
<dbReference type="InterPro" id="IPR036412">
    <property type="entry name" value="HAD-like_sf"/>
</dbReference>
<dbReference type="Gene3D" id="2.70.150.10">
    <property type="entry name" value="Calcium-transporting ATPase, cytoplasmic transduction domain A"/>
    <property type="match status" value="1"/>
</dbReference>
<dbReference type="Pfam" id="PF00702">
    <property type="entry name" value="Hydrolase"/>
    <property type="match status" value="1"/>
</dbReference>
<feature type="compositionally biased region" description="Low complexity" evidence="10">
    <location>
        <begin position="817"/>
        <end position="830"/>
    </location>
</feature>
<evidence type="ECO:0000256" key="9">
    <source>
        <dbReference type="RuleBase" id="RU362081"/>
    </source>
</evidence>
<dbReference type="PRINTS" id="PR00119">
    <property type="entry name" value="CATATPASE"/>
</dbReference>
<dbReference type="InterPro" id="IPR018303">
    <property type="entry name" value="ATPase_P-typ_P_site"/>
</dbReference>
<comment type="catalytic activity">
    <reaction evidence="8">
        <text>Zn(2+)(in) + ATP + H2O = Zn(2+)(out) + ADP + phosphate + H(+)</text>
        <dbReference type="Rhea" id="RHEA:20621"/>
        <dbReference type="ChEBI" id="CHEBI:15377"/>
        <dbReference type="ChEBI" id="CHEBI:15378"/>
        <dbReference type="ChEBI" id="CHEBI:29105"/>
        <dbReference type="ChEBI" id="CHEBI:30616"/>
        <dbReference type="ChEBI" id="CHEBI:43474"/>
        <dbReference type="ChEBI" id="CHEBI:456216"/>
        <dbReference type="EC" id="7.2.2.12"/>
    </reaction>
</comment>
<evidence type="ECO:0000256" key="4">
    <source>
        <dbReference type="ARBA" id="ARBA00022967"/>
    </source>
</evidence>
<dbReference type="InterPro" id="IPR023299">
    <property type="entry name" value="ATPase_P-typ_cyto_dom_N"/>
</dbReference>
<dbReference type="InterPro" id="IPR023214">
    <property type="entry name" value="HAD_sf"/>
</dbReference>
<comment type="caution">
    <text evidence="12">The sequence shown here is derived from an EMBL/GenBank/DDBJ whole genome shotgun (WGS) entry which is preliminary data.</text>
</comment>
<dbReference type="HOGENOM" id="CLU_001771_6_3_4"/>
<evidence type="ECO:0000259" key="11">
    <source>
        <dbReference type="Pfam" id="PF00122"/>
    </source>
</evidence>
<protein>
    <recommendedName>
        <fullName evidence="7">P-type Zn(2+) transporter</fullName>
        <ecNumber evidence="7">7.2.2.12</ecNumber>
    </recommendedName>
</protein>
<keyword evidence="4" id="KW-1278">Translocase</keyword>
<evidence type="ECO:0000256" key="6">
    <source>
        <dbReference type="ARBA" id="ARBA00023136"/>
    </source>
</evidence>
<dbReference type="GO" id="GO:0046872">
    <property type="term" value="F:metal ion binding"/>
    <property type="evidence" value="ECO:0007669"/>
    <property type="project" value="UniProtKB-KW"/>
</dbReference>
<dbReference type="InterPro" id="IPR027256">
    <property type="entry name" value="P-typ_ATPase_IB"/>
</dbReference>
<evidence type="ECO:0000256" key="10">
    <source>
        <dbReference type="SAM" id="MobiDB-lite"/>
    </source>
</evidence>
<proteinExistence type="inferred from homology"/>
<dbReference type="RefSeq" id="WP_008540611.1">
    <property type="nucleotide sequence ID" value="NZ_JH604860.1"/>
</dbReference>
<evidence type="ECO:0000256" key="7">
    <source>
        <dbReference type="ARBA" id="ARBA00039097"/>
    </source>
</evidence>
<dbReference type="PATRIC" id="fig|762967.3.peg.186"/>
<keyword evidence="9" id="KW-0547">Nucleotide-binding</keyword>
<dbReference type="NCBIfam" id="TIGR01494">
    <property type="entry name" value="ATPase_P-type"/>
    <property type="match status" value="1"/>
</dbReference>
<gene>
    <name evidence="12" type="ORF">HMPREF9440_00219</name>
</gene>
<comment type="similarity">
    <text evidence="2 9">Belongs to the cation transport ATPase (P-type) (TC 3.A.3) family. Type IB subfamily.</text>
</comment>
<organism evidence="12 13">
    <name type="scientific">Sutterella parvirubra YIT 11816</name>
    <dbReference type="NCBI Taxonomy" id="762967"/>
    <lineage>
        <taxon>Bacteria</taxon>
        <taxon>Pseudomonadati</taxon>
        <taxon>Pseudomonadota</taxon>
        <taxon>Betaproteobacteria</taxon>
        <taxon>Burkholderiales</taxon>
        <taxon>Sutterellaceae</taxon>
        <taxon>Sutterella</taxon>
    </lineage>
</organism>
<evidence type="ECO:0000256" key="8">
    <source>
        <dbReference type="ARBA" id="ARBA00047308"/>
    </source>
</evidence>
<sequence>MQFDLIHEVGNRTRWRTKVPMTLASAAIIADDLERIEGVTGLTVNPRTGSVVATVADMRARVRLEAALKRYRTEPPVRRHRAAAAQAAAVRAAGEIRARKARPCAAAKEIASGVEGFVADMPILEVWRRVKDAVFSKATGRGAGVGAGVPAVAGAAAGVGVGAGRKSFIGRMLTIPVSSTDQDGIDFGPLARFVFLRPFLPMGVNQINAILGSIPLIAEGVKALLKGKLNVSVLDAAALTVSLFRRDFKTAGLLVVLLGLGEMLENFTRKRSMASLADELALRVDTVWVRAEDGRMLTKSLKDVTEADRVVVRAGSAIPVDGVVLAGEGEVNQASMTGEALPVRRSQGGSVFAGTVLEAGEIDVRPTGVGDGTRLSQIVDFIEKSEKAKAGIQGKAERWADRIVPAHFILAGLVYAFTRDVNRAASVLMVDFSCALRLATPLAILTAMKSGTHEGVIVKGGRYLEALSEVDTVVFDKTGTLTESAPKLKRVVSLDESFPEDEVLRLAACLEEHFPHPVGRAVVRAADEQGIAHHDETHDTEIEYVVAHGIASSVDGMRVVLGSRHFVLEDEGVDVAPATGIREELAQDGLSILYLAVGGRLIGLLGIEDPIRDEAAETIAELRMLGIRRIVMLTGDDQKTAAAVAARLGIEEFRAGILPHEKAETVAALKANGHKVLMVGDGVNDSPALSSADVGVTLKDGADIAREVADVVLAGNDLRKLCDAIRLGRAAMRRIRQNFGISVGLNGVFLAGGLTGLLMPALGALLHNGTTIGVCLNAMRDPHAKGIDIDRAVENAVHALEKVRDVVGLAEDGRGHAAQGADAGRGRALAGQGGHGGHGAHGGIPLLANA</sequence>
<reference evidence="12 13" key="1">
    <citation type="submission" date="2011-11" db="EMBL/GenBank/DDBJ databases">
        <authorList>
            <person name="Weinstock G."/>
            <person name="Sodergren E."/>
            <person name="Clifton S."/>
            <person name="Fulton L."/>
            <person name="Fulton B."/>
            <person name="Courtney L."/>
            <person name="Fronick C."/>
            <person name="Harrison M."/>
            <person name="Strong C."/>
            <person name="Farmer C."/>
            <person name="Delahaunty K."/>
            <person name="Markovic C."/>
            <person name="Hall O."/>
            <person name="Minx P."/>
            <person name="Tomlinson C."/>
            <person name="Mitreva M."/>
            <person name="Hou S."/>
            <person name="Chen J."/>
            <person name="Wollam A."/>
            <person name="Pepin K.H."/>
            <person name="Johnson M."/>
            <person name="Bhonagiri V."/>
            <person name="Zhang X."/>
            <person name="Suruliraj S."/>
            <person name="Warren W."/>
            <person name="Chinwalla A."/>
            <person name="Mardis E.R."/>
            <person name="Wilson R.K."/>
        </authorList>
    </citation>
    <scope>NUCLEOTIDE SEQUENCE [LARGE SCALE GENOMIC DNA]</scope>
    <source>
        <strain evidence="12 13">YIT 11816</strain>
    </source>
</reference>
<evidence type="ECO:0000256" key="5">
    <source>
        <dbReference type="ARBA" id="ARBA00022989"/>
    </source>
</evidence>
<evidence type="ECO:0000256" key="3">
    <source>
        <dbReference type="ARBA" id="ARBA00022692"/>
    </source>
</evidence>
<keyword evidence="9" id="KW-1003">Cell membrane</keyword>
<keyword evidence="3" id="KW-0812">Transmembrane</keyword>
<keyword evidence="5" id="KW-1133">Transmembrane helix</keyword>
<name>H3KBX2_9BURK</name>
<dbReference type="SUPFAM" id="SSF56784">
    <property type="entry name" value="HAD-like"/>
    <property type="match status" value="1"/>
</dbReference>
<dbReference type="GO" id="GO:0016463">
    <property type="term" value="F:P-type zinc transporter activity"/>
    <property type="evidence" value="ECO:0007669"/>
    <property type="project" value="UniProtKB-EC"/>
</dbReference>